<sequence length="67" mass="7104">MKLLYTLLLAAASAMAASPEAGEHPHCALTGEKCNLSIWPPVECCPFHECASSEPGVPGAWGYCRKT</sequence>
<feature type="signal peptide" evidence="1">
    <location>
        <begin position="1"/>
        <end position="16"/>
    </location>
</feature>
<evidence type="ECO:0008006" key="4">
    <source>
        <dbReference type="Google" id="ProtNLM"/>
    </source>
</evidence>
<comment type="caution">
    <text evidence="2">The sequence shown here is derived from an EMBL/GenBank/DDBJ whole genome shotgun (WGS) entry which is preliminary data.</text>
</comment>
<proteinExistence type="predicted"/>
<organism evidence="2 3">
    <name type="scientific">Aspergillus nanangensis</name>
    <dbReference type="NCBI Taxonomy" id="2582783"/>
    <lineage>
        <taxon>Eukaryota</taxon>
        <taxon>Fungi</taxon>
        <taxon>Dikarya</taxon>
        <taxon>Ascomycota</taxon>
        <taxon>Pezizomycotina</taxon>
        <taxon>Eurotiomycetes</taxon>
        <taxon>Eurotiomycetidae</taxon>
        <taxon>Eurotiales</taxon>
        <taxon>Aspergillaceae</taxon>
        <taxon>Aspergillus</taxon>
        <taxon>Aspergillus subgen. Circumdati</taxon>
    </lineage>
</organism>
<accession>A0AAD4CF37</accession>
<evidence type="ECO:0000256" key="1">
    <source>
        <dbReference type="SAM" id="SignalP"/>
    </source>
</evidence>
<evidence type="ECO:0000313" key="2">
    <source>
        <dbReference type="EMBL" id="KAF9885351.1"/>
    </source>
</evidence>
<keyword evidence="3" id="KW-1185">Reference proteome</keyword>
<dbReference type="Proteomes" id="UP001194746">
    <property type="component" value="Unassembled WGS sequence"/>
</dbReference>
<reference evidence="2" key="1">
    <citation type="journal article" date="2019" name="Beilstein J. Org. Chem.">
        <title>Nanangenines: drimane sesquiterpenoids as the dominant metabolite cohort of a novel Australian fungus, Aspergillus nanangensis.</title>
        <authorList>
            <person name="Lacey H.J."/>
            <person name="Gilchrist C.L.M."/>
            <person name="Crombie A."/>
            <person name="Kalaitzis J.A."/>
            <person name="Vuong D."/>
            <person name="Rutledge P.J."/>
            <person name="Turner P."/>
            <person name="Pitt J.I."/>
            <person name="Lacey E."/>
            <person name="Chooi Y.H."/>
            <person name="Piggott A.M."/>
        </authorList>
    </citation>
    <scope>NUCLEOTIDE SEQUENCE</scope>
    <source>
        <strain evidence="2">MST-FP2251</strain>
    </source>
</reference>
<dbReference type="AlphaFoldDB" id="A0AAD4CF37"/>
<name>A0AAD4CF37_ASPNN</name>
<reference evidence="2" key="2">
    <citation type="submission" date="2020-02" db="EMBL/GenBank/DDBJ databases">
        <authorList>
            <person name="Gilchrist C.L.M."/>
            <person name="Chooi Y.-H."/>
        </authorList>
    </citation>
    <scope>NUCLEOTIDE SEQUENCE</scope>
    <source>
        <strain evidence="2">MST-FP2251</strain>
    </source>
</reference>
<keyword evidence="1" id="KW-0732">Signal</keyword>
<protein>
    <recommendedName>
        <fullName evidence="4">Extracellular membrane protein CFEM domain-containing protein</fullName>
    </recommendedName>
</protein>
<dbReference type="EMBL" id="VCAU01000097">
    <property type="protein sequence ID" value="KAF9885351.1"/>
    <property type="molecule type" value="Genomic_DNA"/>
</dbReference>
<feature type="chain" id="PRO_5042049462" description="Extracellular membrane protein CFEM domain-containing protein" evidence="1">
    <location>
        <begin position="17"/>
        <end position="67"/>
    </location>
</feature>
<evidence type="ECO:0000313" key="3">
    <source>
        <dbReference type="Proteomes" id="UP001194746"/>
    </source>
</evidence>
<gene>
    <name evidence="2" type="ORF">FE257_012968</name>
</gene>